<sequence>MPEHLDHSENAKTKTSLLLQIAALESEIAQTQAVLLKQQEERRRLHSQLNSLSPINQLPAEIKTEIFHRTVCLLASSKETDDGETPFFLGKICRSFRYFVWSTPILWTTIRLCLPKASYEAQTDLLRDWLSRTANHPISISLDTVISHPPVELLALLASVSPQWKEVRFSNPYITNRCFDASPGIENSLRLLTAATVYLTFGRKLDLSMAPQLSVLHLKDFCLSNVLAPWHQLRELSIEPCAMDEIRLILSNAPQIICCTFKQIDSEVSEDLLDIDLLYQPFSVLERLEYLELDFAWLDFEWSWFLEQVKFPSLREVSLAGPCDSTTEETFLLQVVKPFRFSKLLEKFTLHNTNKPSNNRFLTQVLENIPSVKVLSLDFRKGSSGDQFFSEELLQRLYSPHADILLPNLQHFSYRGPTSLTEHMHLFRDVLVYRFRQCNLRFVGVDSEQGAVSRIRSVNVMSFSHFAINPEIQEELDSLRRDGLDLSITHHT</sequence>
<evidence type="ECO:0000313" key="1">
    <source>
        <dbReference type="EMBL" id="EDR01815.1"/>
    </source>
</evidence>
<dbReference type="AlphaFoldDB" id="B0DUJ5"/>
<proteinExistence type="predicted"/>
<dbReference type="Proteomes" id="UP000001194">
    <property type="component" value="Unassembled WGS sequence"/>
</dbReference>
<dbReference type="InParanoid" id="B0DUJ5"/>
<dbReference type="OrthoDB" id="2269034at2759"/>
<dbReference type="GeneID" id="6083234"/>
<dbReference type="KEGG" id="lbc:LACBIDRAFT_310534"/>
<evidence type="ECO:0000313" key="2">
    <source>
        <dbReference type="Proteomes" id="UP000001194"/>
    </source>
</evidence>
<dbReference type="HOGENOM" id="CLU_018544_14_2_1"/>
<gene>
    <name evidence="1" type="ORF">LACBIDRAFT_310534</name>
</gene>
<protein>
    <submittedName>
        <fullName evidence="1">Predicted protein</fullName>
    </submittedName>
</protein>
<dbReference type="EMBL" id="DS547136">
    <property type="protein sequence ID" value="EDR01815.1"/>
    <property type="molecule type" value="Genomic_DNA"/>
</dbReference>
<keyword evidence="2" id="KW-1185">Reference proteome</keyword>
<organism evidence="2">
    <name type="scientific">Laccaria bicolor (strain S238N-H82 / ATCC MYA-4686)</name>
    <name type="common">Bicoloured deceiver</name>
    <name type="synonym">Laccaria laccata var. bicolor</name>
    <dbReference type="NCBI Taxonomy" id="486041"/>
    <lineage>
        <taxon>Eukaryota</taxon>
        <taxon>Fungi</taxon>
        <taxon>Dikarya</taxon>
        <taxon>Basidiomycota</taxon>
        <taxon>Agaricomycotina</taxon>
        <taxon>Agaricomycetes</taxon>
        <taxon>Agaricomycetidae</taxon>
        <taxon>Agaricales</taxon>
        <taxon>Agaricineae</taxon>
        <taxon>Hydnangiaceae</taxon>
        <taxon>Laccaria</taxon>
    </lineage>
</organism>
<dbReference type="InterPro" id="IPR032675">
    <property type="entry name" value="LRR_dom_sf"/>
</dbReference>
<dbReference type="Gene3D" id="3.80.10.10">
    <property type="entry name" value="Ribonuclease Inhibitor"/>
    <property type="match status" value="1"/>
</dbReference>
<dbReference type="SUPFAM" id="SSF52047">
    <property type="entry name" value="RNI-like"/>
    <property type="match status" value="1"/>
</dbReference>
<dbReference type="RefSeq" id="XP_001887628.1">
    <property type="nucleotide sequence ID" value="XM_001887593.1"/>
</dbReference>
<reference evidence="1 2" key="1">
    <citation type="journal article" date="2008" name="Nature">
        <title>The genome of Laccaria bicolor provides insights into mycorrhizal symbiosis.</title>
        <authorList>
            <person name="Martin F."/>
            <person name="Aerts A."/>
            <person name="Ahren D."/>
            <person name="Brun A."/>
            <person name="Danchin E.G.J."/>
            <person name="Duchaussoy F."/>
            <person name="Gibon J."/>
            <person name="Kohler A."/>
            <person name="Lindquist E."/>
            <person name="Pereda V."/>
            <person name="Salamov A."/>
            <person name="Shapiro H.J."/>
            <person name="Wuyts J."/>
            <person name="Blaudez D."/>
            <person name="Buee M."/>
            <person name="Brokstein P."/>
            <person name="Canbaeck B."/>
            <person name="Cohen D."/>
            <person name="Courty P.E."/>
            <person name="Coutinho P.M."/>
            <person name="Delaruelle C."/>
            <person name="Detter J.C."/>
            <person name="Deveau A."/>
            <person name="DiFazio S."/>
            <person name="Duplessis S."/>
            <person name="Fraissinet-Tachet L."/>
            <person name="Lucic E."/>
            <person name="Frey-Klett P."/>
            <person name="Fourrey C."/>
            <person name="Feussner I."/>
            <person name="Gay G."/>
            <person name="Grimwood J."/>
            <person name="Hoegger P.J."/>
            <person name="Jain P."/>
            <person name="Kilaru S."/>
            <person name="Labbe J."/>
            <person name="Lin Y.C."/>
            <person name="Legue V."/>
            <person name="Le Tacon F."/>
            <person name="Marmeisse R."/>
            <person name="Melayah D."/>
            <person name="Montanini B."/>
            <person name="Muratet M."/>
            <person name="Nehls U."/>
            <person name="Niculita-Hirzel H."/>
            <person name="Oudot-Le Secq M.P."/>
            <person name="Peter M."/>
            <person name="Quesneville H."/>
            <person name="Rajashekar B."/>
            <person name="Reich M."/>
            <person name="Rouhier N."/>
            <person name="Schmutz J."/>
            <person name="Yin T."/>
            <person name="Chalot M."/>
            <person name="Henrissat B."/>
            <person name="Kuees U."/>
            <person name="Lucas S."/>
            <person name="Van de Peer Y."/>
            <person name="Podila G.K."/>
            <person name="Polle A."/>
            <person name="Pukkila P.J."/>
            <person name="Richardson P.M."/>
            <person name="Rouze P."/>
            <person name="Sanders I.R."/>
            <person name="Stajich J.E."/>
            <person name="Tunlid A."/>
            <person name="Tuskan G."/>
            <person name="Grigoriev I.V."/>
        </authorList>
    </citation>
    <scope>NUCLEOTIDE SEQUENCE [LARGE SCALE GENOMIC DNA]</scope>
    <source>
        <strain evidence="2">S238N-H82 / ATCC MYA-4686</strain>
    </source>
</reference>
<accession>B0DUJ5</accession>
<name>B0DUJ5_LACBS</name>